<keyword evidence="3" id="KW-1185">Reference proteome</keyword>
<evidence type="ECO:0000256" key="1">
    <source>
        <dbReference type="SAM" id="MobiDB-lite"/>
    </source>
</evidence>
<proteinExistence type="predicted"/>
<accession>A0A8J6EC32</accession>
<feature type="region of interest" description="Disordered" evidence="1">
    <location>
        <begin position="45"/>
        <end position="75"/>
    </location>
</feature>
<organism evidence="2 3">
    <name type="scientific">Eleutherodactylus coqui</name>
    <name type="common">Puerto Rican coqui</name>
    <dbReference type="NCBI Taxonomy" id="57060"/>
    <lineage>
        <taxon>Eukaryota</taxon>
        <taxon>Metazoa</taxon>
        <taxon>Chordata</taxon>
        <taxon>Craniata</taxon>
        <taxon>Vertebrata</taxon>
        <taxon>Euteleostomi</taxon>
        <taxon>Amphibia</taxon>
        <taxon>Batrachia</taxon>
        <taxon>Anura</taxon>
        <taxon>Neobatrachia</taxon>
        <taxon>Hyloidea</taxon>
        <taxon>Eleutherodactylidae</taxon>
        <taxon>Eleutherodactylinae</taxon>
        <taxon>Eleutherodactylus</taxon>
        <taxon>Eleutherodactylus</taxon>
    </lineage>
</organism>
<protein>
    <submittedName>
        <fullName evidence="2">Uncharacterized protein</fullName>
    </submittedName>
</protein>
<evidence type="ECO:0000313" key="3">
    <source>
        <dbReference type="Proteomes" id="UP000770717"/>
    </source>
</evidence>
<evidence type="ECO:0000313" key="2">
    <source>
        <dbReference type="EMBL" id="KAG9462626.1"/>
    </source>
</evidence>
<gene>
    <name evidence="2" type="ORF">GDO78_013700</name>
</gene>
<comment type="caution">
    <text evidence="2">The sequence shown here is derived from an EMBL/GenBank/DDBJ whole genome shotgun (WGS) entry which is preliminary data.</text>
</comment>
<name>A0A8J6EC32_ELECQ</name>
<dbReference type="EMBL" id="WNTK01010247">
    <property type="protein sequence ID" value="KAG9462626.1"/>
    <property type="molecule type" value="Genomic_DNA"/>
</dbReference>
<sequence>MYVNGTELCESAWGGTFVVSASPCRCLDLSPTDASVIKYILEDEQSQESGEEAACKPRQLQGAPGKTGPDQEEDE</sequence>
<dbReference type="Proteomes" id="UP000770717">
    <property type="component" value="Unassembled WGS sequence"/>
</dbReference>
<reference evidence="2" key="1">
    <citation type="thesis" date="2020" institute="ProQuest LLC" country="789 East Eisenhower Parkway, Ann Arbor, MI, USA">
        <title>Comparative Genomics and Chromosome Evolution.</title>
        <authorList>
            <person name="Mudd A.B."/>
        </authorList>
    </citation>
    <scope>NUCLEOTIDE SEQUENCE</scope>
    <source>
        <strain evidence="2">HN-11 Male</strain>
        <tissue evidence="2">Kidney and liver</tissue>
    </source>
</reference>
<dbReference type="AlphaFoldDB" id="A0A8J6EC32"/>